<evidence type="ECO:0000313" key="2">
    <source>
        <dbReference type="EMBL" id="EFQ24091.1"/>
    </source>
</evidence>
<dbReference type="EMBL" id="CM001022">
    <property type="protein sequence ID" value="EFQ24091.1"/>
    <property type="molecule type" value="Genomic_DNA"/>
</dbReference>
<dbReference type="GO" id="GO:0003676">
    <property type="term" value="F:nucleic acid binding"/>
    <property type="evidence" value="ECO:0007669"/>
    <property type="project" value="InterPro"/>
</dbReference>
<gene>
    <name evidence="2" type="ORF">Apau_1673</name>
</gene>
<dbReference type="eggNOG" id="COG4123">
    <property type="taxonomic scope" value="Bacteria"/>
</dbReference>
<organism evidence="2 3">
    <name type="scientific">Aminomonas paucivorans DSM 12260</name>
    <dbReference type="NCBI Taxonomy" id="584708"/>
    <lineage>
        <taxon>Bacteria</taxon>
        <taxon>Thermotogati</taxon>
        <taxon>Synergistota</taxon>
        <taxon>Synergistia</taxon>
        <taxon>Synergistales</taxon>
        <taxon>Synergistaceae</taxon>
        <taxon>Aminomonas</taxon>
    </lineage>
</organism>
<dbReference type="RefSeq" id="WP_006301311.1">
    <property type="nucleotide sequence ID" value="NZ_CM001022.1"/>
</dbReference>
<name>E3CUW5_9BACT</name>
<protein>
    <submittedName>
        <fullName evidence="2">Methyltransferase type 12</fullName>
    </submittedName>
</protein>
<sequence length="254" mass="28258">METTRDDLLWGALTLEQPSEGQGPRVTVDTVLLAHFVRLKGRERVLELGCAHGALSLLLAARLRARGCLGEGFSLRGLDLQPRLVELARRNARSNGLERWTRFDPGDLRDRACWGDGRPYDAVVANPPYEDPKRSRPSPREGVALAVHGLACSLEDLVRTARGCLRSRGRLFLVMRAKRLGELTSLLREHRLEPKRLRAVHPKPDRAASVVLLEALRDGGPGLTVEPPLFIHRGDGTHSEELLEAYRLEDTPCP</sequence>
<dbReference type="GO" id="GO:0008170">
    <property type="term" value="F:N-methyltransferase activity"/>
    <property type="evidence" value="ECO:0007669"/>
    <property type="project" value="UniProtKB-ARBA"/>
</dbReference>
<dbReference type="STRING" id="584708.Apau_1673"/>
<dbReference type="HOGENOM" id="CLU_061983_3_1_0"/>
<dbReference type="AlphaFoldDB" id="E3CUW5"/>
<dbReference type="GO" id="GO:0008757">
    <property type="term" value="F:S-adenosylmethionine-dependent methyltransferase activity"/>
    <property type="evidence" value="ECO:0007669"/>
    <property type="project" value="UniProtKB-ARBA"/>
</dbReference>
<evidence type="ECO:0000259" key="1">
    <source>
        <dbReference type="Pfam" id="PF05175"/>
    </source>
</evidence>
<dbReference type="InterPro" id="IPR029063">
    <property type="entry name" value="SAM-dependent_MTases_sf"/>
</dbReference>
<dbReference type="CDD" id="cd02440">
    <property type="entry name" value="AdoMet_MTases"/>
    <property type="match status" value="1"/>
</dbReference>
<evidence type="ECO:0000313" key="3">
    <source>
        <dbReference type="Proteomes" id="UP000005096"/>
    </source>
</evidence>
<dbReference type="Pfam" id="PF05175">
    <property type="entry name" value="MTS"/>
    <property type="match status" value="1"/>
</dbReference>
<dbReference type="GO" id="GO:0032259">
    <property type="term" value="P:methylation"/>
    <property type="evidence" value="ECO:0007669"/>
    <property type="project" value="UniProtKB-KW"/>
</dbReference>
<keyword evidence="2" id="KW-0489">Methyltransferase</keyword>
<dbReference type="OrthoDB" id="9777257at2"/>
<keyword evidence="2" id="KW-0808">Transferase</keyword>
<dbReference type="InterPro" id="IPR007848">
    <property type="entry name" value="Small_mtfrase_dom"/>
</dbReference>
<reference evidence="2 3" key="1">
    <citation type="journal article" date="2010" name="Stand. Genomic Sci.">
        <title>Non-contiguous finished genome sequence of Aminomonas paucivorans type strain (GLU-3).</title>
        <authorList>
            <person name="Pitluck S."/>
            <person name="Yasawong M."/>
            <person name="Held B."/>
            <person name="Lapidus A."/>
            <person name="Nolan M."/>
            <person name="Copeland A."/>
            <person name="Lucas S."/>
            <person name="Del Rio T.G."/>
            <person name="Tice H."/>
            <person name="Cheng J.F."/>
            <person name="Chertkov O."/>
            <person name="Goodwin L."/>
            <person name="Tapia R."/>
            <person name="Han C."/>
            <person name="Liolios K."/>
            <person name="Ivanova N."/>
            <person name="Mavromatis K."/>
            <person name="Ovchinnikova G."/>
            <person name="Pati A."/>
            <person name="Chen A."/>
            <person name="Palaniappan K."/>
            <person name="Land M."/>
            <person name="Hauser L."/>
            <person name="Chang Y.J."/>
            <person name="Jeffries C.D."/>
            <person name="Pukall R."/>
            <person name="Spring S."/>
            <person name="Rohde M."/>
            <person name="Sikorski J."/>
            <person name="Goker M."/>
            <person name="Woyke T."/>
            <person name="Bristow J."/>
            <person name="Eisen J.A."/>
            <person name="Markowitz V."/>
            <person name="Hugenholtz P."/>
            <person name="Kyrpides N.C."/>
            <person name="Klenk H.P."/>
        </authorList>
    </citation>
    <scope>NUCLEOTIDE SEQUENCE [LARGE SCALE GENOMIC DNA]</scope>
    <source>
        <strain evidence="2 3">DSM 12260</strain>
    </source>
</reference>
<dbReference type="SUPFAM" id="SSF53335">
    <property type="entry name" value="S-adenosyl-L-methionine-dependent methyltransferases"/>
    <property type="match status" value="1"/>
</dbReference>
<feature type="domain" description="Methyltransferase small" evidence="1">
    <location>
        <begin position="31"/>
        <end position="178"/>
    </location>
</feature>
<keyword evidence="3" id="KW-1185">Reference proteome</keyword>
<dbReference type="PANTHER" id="PTHR47739">
    <property type="entry name" value="TRNA1(VAL) (ADENINE(37)-N6)-METHYLTRANSFERASE"/>
    <property type="match status" value="1"/>
</dbReference>
<dbReference type="Gene3D" id="3.40.50.150">
    <property type="entry name" value="Vaccinia Virus protein VP39"/>
    <property type="match status" value="1"/>
</dbReference>
<dbReference type="PaxDb" id="584708-Apau_1673"/>
<dbReference type="PANTHER" id="PTHR47739:SF1">
    <property type="entry name" value="TRNA1(VAL) (ADENINE(37)-N6)-METHYLTRANSFERASE"/>
    <property type="match status" value="1"/>
</dbReference>
<accession>E3CUW5</accession>
<dbReference type="InterPro" id="IPR002052">
    <property type="entry name" value="DNA_methylase_N6_adenine_CS"/>
</dbReference>
<dbReference type="PROSITE" id="PS00092">
    <property type="entry name" value="N6_MTASE"/>
    <property type="match status" value="1"/>
</dbReference>
<dbReference type="InterPro" id="IPR050210">
    <property type="entry name" value="tRNA_Adenine-N(6)_MTase"/>
</dbReference>
<proteinExistence type="predicted"/>
<dbReference type="Proteomes" id="UP000005096">
    <property type="component" value="Chromosome"/>
</dbReference>